<accession>M6FYR6</accession>
<protein>
    <submittedName>
        <fullName evidence="1">Uncharacterized protein</fullName>
    </submittedName>
</protein>
<name>M6FYR6_9LEPT</name>
<comment type="caution">
    <text evidence="1">The sequence shown here is derived from an EMBL/GenBank/DDBJ whole genome shotgun (WGS) entry which is preliminary data.</text>
</comment>
<evidence type="ECO:0000313" key="2">
    <source>
        <dbReference type="Proteomes" id="UP000012101"/>
    </source>
</evidence>
<sequence length="38" mass="4745">MVETGFWRFWARRLELFLISIGFKKKPKRSIHYYLGRL</sequence>
<evidence type="ECO:0000313" key="1">
    <source>
        <dbReference type="EMBL" id="EMM71891.1"/>
    </source>
</evidence>
<dbReference type="AlphaFoldDB" id="M6FYR6"/>
<proteinExistence type="predicted"/>
<reference evidence="1 2" key="1">
    <citation type="submission" date="2013-01" db="EMBL/GenBank/DDBJ databases">
        <authorList>
            <person name="Harkins D.M."/>
            <person name="Durkin A.S."/>
            <person name="Brinkac L.M."/>
            <person name="Haft D.H."/>
            <person name="Selengut J.D."/>
            <person name="Sanka R."/>
            <person name="DePew J."/>
            <person name="Purushe J."/>
            <person name="Hospenthal D.R."/>
            <person name="Murray C.K."/>
            <person name="Pimentel G."/>
            <person name="Wasfy M."/>
            <person name="Vinetz J.M."/>
            <person name="Sutton G.G."/>
            <person name="Nierman W.C."/>
            <person name="Fouts D.E."/>
        </authorList>
    </citation>
    <scope>NUCLEOTIDE SEQUENCE [LARGE SCALE GENOMIC DNA]</scope>
    <source>
        <strain evidence="1 2">2006001855</strain>
    </source>
</reference>
<dbReference type="EMBL" id="AFJM02000043">
    <property type="protein sequence ID" value="EMM71891.1"/>
    <property type="molecule type" value="Genomic_DNA"/>
</dbReference>
<organism evidence="1 2">
    <name type="scientific">Leptospira weilii str. 2006001855</name>
    <dbReference type="NCBI Taxonomy" id="996804"/>
    <lineage>
        <taxon>Bacteria</taxon>
        <taxon>Pseudomonadati</taxon>
        <taxon>Spirochaetota</taxon>
        <taxon>Spirochaetia</taxon>
        <taxon>Leptospirales</taxon>
        <taxon>Leptospiraceae</taxon>
        <taxon>Leptospira</taxon>
    </lineage>
</organism>
<gene>
    <name evidence="1" type="ORF">LEP1GSC038_4182</name>
</gene>
<dbReference type="Proteomes" id="UP000012101">
    <property type="component" value="Unassembled WGS sequence"/>
</dbReference>